<organism evidence="8 9">
    <name type="scientific">Aphanomyces euteiches</name>
    <dbReference type="NCBI Taxonomy" id="100861"/>
    <lineage>
        <taxon>Eukaryota</taxon>
        <taxon>Sar</taxon>
        <taxon>Stramenopiles</taxon>
        <taxon>Oomycota</taxon>
        <taxon>Saprolegniomycetes</taxon>
        <taxon>Saprolegniales</taxon>
        <taxon>Verrucalvaceae</taxon>
        <taxon>Aphanomyces</taxon>
    </lineage>
</organism>
<reference evidence="8 9" key="1">
    <citation type="submission" date="2019-07" db="EMBL/GenBank/DDBJ databases">
        <title>Genomics analysis of Aphanomyces spp. identifies a new class of oomycete effector associated with host adaptation.</title>
        <authorList>
            <person name="Gaulin E."/>
        </authorList>
    </citation>
    <scope>NUCLEOTIDE SEQUENCE [LARGE SCALE GENOMIC DNA]</scope>
    <source>
        <strain evidence="8 9">ATCC 201684</strain>
    </source>
</reference>
<keyword evidence="9" id="KW-1185">Reference proteome</keyword>
<keyword evidence="3 5" id="KW-0863">Zinc-finger</keyword>
<feature type="compositionally biased region" description="Pro residues" evidence="6">
    <location>
        <begin position="100"/>
        <end position="112"/>
    </location>
</feature>
<feature type="compositionally biased region" description="Basic and acidic residues" evidence="6">
    <location>
        <begin position="170"/>
        <end position="191"/>
    </location>
</feature>
<dbReference type="PROSITE" id="PS52027">
    <property type="entry name" value="ZF_C2HC_C3H"/>
    <property type="match status" value="1"/>
</dbReference>
<feature type="compositionally biased region" description="Basic and acidic residues" evidence="6">
    <location>
        <begin position="1"/>
        <end position="33"/>
    </location>
</feature>
<feature type="compositionally biased region" description="Basic and acidic residues" evidence="6">
    <location>
        <begin position="271"/>
        <end position="287"/>
    </location>
</feature>
<comment type="caution">
    <text evidence="8">The sequence shown here is derived from an EMBL/GenBank/DDBJ whole genome shotgun (WGS) entry which is preliminary data.</text>
</comment>
<dbReference type="InterPro" id="IPR026319">
    <property type="entry name" value="ZC2HC1A/B-like"/>
</dbReference>
<feature type="domain" description="C2HC/C3H-type" evidence="7">
    <location>
        <begin position="488"/>
        <end position="517"/>
    </location>
</feature>
<evidence type="ECO:0000256" key="6">
    <source>
        <dbReference type="SAM" id="MobiDB-lite"/>
    </source>
</evidence>
<gene>
    <name evidence="8" type="ORF">Ae201684_003881</name>
</gene>
<evidence type="ECO:0000256" key="4">
    <source>
        <dbReference type="ARBA" id="ARBA00022833"/>
    </source>
</evidence>
<dbReference type="GO" id="GO:0008270">
    <property type="term" value="F:zinc ion binding"/>
    <property type="evidence" value="ECO:0007669"/>
    <property type="project" value="UniProtKB-KW"/>
</dbReference>
<sequence length="548" mass="60105">MQRDAKPRYDPSEHAKKQQAAKERAKELRDARQRGVVNDACTFTPKVNPPRKTEDNNESHQPPSTAPPGSPPIRSKFHATQPPPSPPIRSKFQNQATADMPPPRGMSPPPSPVKRRPSNLKKPSTTTQQQPKIQANDSSDSLDRLSGTYASRSKSKEPAYEPYEAEEPEHDSLSTELKTRTGKSITREAKPKFAPPSGGECLRNSTCRCAQCDPSGAAPPLARQRQMKPAPSLPPPDSTAVDHSSLSLLKSKMSRRKSRSAPTKPASMFVDDDKPRQLVHSAREPPPRQENPMAAAAPAARRRQAPRPTAFEPPPPANVFDGVPDGVRPFLPLSPSFIDDDARRAKYKTTVLIMNVQTAIASLTRPPSSSIKKSAKKCSKGRKKCSTWRCVVVHSPHILKSRVQAARLKGTEVEKMLQEKGVSIKAVTAAPPSAAAAAKKADEIKKQADWKKKSSAFRDAIKSSREYELAKKEGRELPPPKPAEIDPSLIQCQYCSRRFNEKAAERHIPHCKEKSERTAMAHGPPKKGGKAPPPKPAPSKPSRLPSKK</sequence>
<feature type="region of interest" description="Disordered" evidence="6">
    <location>
        <begin position="467"/>
        <end position="486"/>
    </location>
</feature>
<evidence type="ECO:0000313" key="9">
    <source>
        <dbReference type="Proteomes" id="UP000481153"/>
    </source>
</evidence>
<feature type="region of interest" description="Disordered" evidence="6">
    <location>
        <begin position="1"/>
        <end position="318"/>
    </location>
</feature>
<evidence type="ECO:0000256" key="3">
    <source>
        <dbReference type="ARBA" id="ARBA00022771"/>
    </source>
</evidence>
<feature type="compositionally biased region" description="Polar residues" evidence="6">
    <location>
        <begin position="121"/>
        <end position="139"/>
    </location>
</feature>
<dbReference type="AlphaFoldDB" id="A0A6G0XKN5"/>
<keyword evidence="2" id="KW-0677">Repeat</keyword>
<evidence type="ECO:0000259" key="7">
    <source>
        <dbReference type="PROSITE" id="PS52027"/>
    </source>
</evidence>
<evidence type="ECO:0000256" key="5">
    <source>
        <dbReference type="PROSITE-ProRule" id="PRU01371"/>
    </source>
</evidence>
<accession>A0A6G0XKN5</accession>
<dbReference type="PANTHER" id="PTHR13555">
    <property type="entry name" value="C2H2 ZINC FINGER CGI-62-RELATED"/>
    <property type="match status" value="1"/>
</dbReference>
<name>A0A6G0XKN5_9STRA</name>
<proteinExistence type="predicted"/>
<keyword evidence="4" id="KW-0862">Zinc</keyword>
<dbReference type="EMBL" id="VJMJ01000045">
    <property type="protein sequence ID" value="KAF0740749.1"/>
    <property type="molecule type" value="Genomic_DNA"/>
</dbReference>
<evidence type="ECO:0000256" key="2">
    <source>
        <dbReference type="ARBA" id="ARBA00022737"/>
    </source>
</evidence>
<dbReference type="Proteomes" id="UP000481153">
    <property type="component" value="Unassembled WGS sequence"/>
</dbReference>
<feature type="region of interest" description="Disordered" evidence="6">
    <location>
        <begin position="503"/>
        <end position="548"/>
    </location>
</feature>
<feature type="compositionally biased region" description="Basic and acidic residues" evidence="6">
    <location>
        <begin position="467"/>
        <end position="478"/>
    </location>
</feature>
<keyword evidence="1" id="KW-0479">Metal-binding</keyword>
<evidence type="ECO:0000256" key="1">
    <source>
        <dbReference type="ARBA" id="ARBA00022723"/>
    </source>
</evidence>
<protein>
    <recommendedName>
        <fullName evidence="7">C2HC/C3H-type domain-containing protein</fullName>
    </recommendedName>
</protein>
<dbReference type="InterPro" id="IPR049899">
    <property type="entry name" value="Znf_C2HC_C3H"/>
</dbReference>
<feature type="compositionally biased region" description="Basic and acidic residues" evidence="6">
    <location>
        <begin position="503"/>
        <end position="519"/>
    </location>
</feature>
<dbReference type="VEuPathDB" id="FungiDB:AeMF1_012784"/>
<evidence type="ECO:0000313" key="8">
    <source>
        <dbReference type="EMBL" id="KAF0740749.1"/>
    </source>
</evidence>